<name>A0A0B0NNA7_GOSAR</name>
<accession>A0A0B0NNA7</accession>
<keyword evidence="3" id="KW-1185">Reference proteome</keyword>
<dbReference type="EMBL" id="KN390574">
    <property type="protein sequence ID" value="KHG09368.1"/>
    <property type="molecule type" value="Genomic_DNA"/>
</dbReference>
<proteinExistence type="predicted"/>
<organism evidence="2 3">
    <name type="scientific">Gossypium arboreum</name>
    <name type="common">Tree cotton</name>
    <name type="synonym">Gossypium nanking</name>
    <dbReference type="NCBI Taxonomy" id="29729"/>
    <lineage>
        <taxon>Eukaryota</taxon>
        <taxon>Viridiplantae</taxon>
        <taxon>Streptophyta</taxon>
        <taxon>Embryophyta</taxon>
        <taxon>Tracheophyta</taxon>
        <taxon>Spermatophyta</taxon>
        <taxon>Magnoliopsida</taxon>
        <taxon>eudicotyledons</taxon>
        <taxon>Gunneridae</taxon>
        <taxon>Pentapetalae</taxon>
        <taxon>rosids</taxon>
        <taxon>malvids</taxon>
        <taxon>Malvales</taxon>
        <taxon>Malvaceae</taxon>
        <taxon>Malvoideae</taxon>
        <taxon>Gossypium</taxon>
    </lineage>
</organism>
<sequence>MASGIFHLRREQKELGLKTLAGNFKFRASAIWVWFG</sequence>
<reference evidence="2" key="1">
    <citation type="submission" date="2014-09" db="EMBL/GenBank/DDBJ databases">
        <title>G. arboreum L. cv. AKA8401 A2 genome assembly version 1.0.</title>
        <authorList>
            <person name="Mudge J."/>
            <person name="Ramaraj T."/>
            <person name="Lindquist I.E."/>
            <person name="Bharti A.K."/>
            <person name="Sundararajan A."/>
            <person name="Cameron C.T."/>
            <person name="Woodward J.E."/>
            <person name="May G.D."/>
            <person name="Brubaker C."/>
            <person name="Broadhvest J."/>
            <person name="Wilkins T.A."/>
        </authorList>
    </citation>
    <scope>NUCLEOTIDE SEQUENCE</scope>
</reference>
<evidence type="ECO:0000313" key="2">
    <source>
        <dbReference type="EMBL" id="KHG14147.1"/>
    </source>
</evidence>
<evidence type="ECO:0000313" key="1">
    <source>
        <dbReference type="EMBL" id="KHG09368.1"/>
    </source>
</evidence>
<evidence type="ECO:0000313" key="3">
    <source>
        <dbReference type="Proteomes" id="UP000032142"/>
    </source>
</evidence>
<protein>
    <submittedName>
        <fullName evidence="2">Uncharacterized protein</fullName>
    </submittedName>
</protein>
<reference evidence="3" key="2">
    <citation type="submission" date="2014-09" db="EMBL/GenBank/DDBJ databases">
        <authorList>
            <person name="Mudge J."/>
            <person name="Ramaraj T."/>
            <person name="Lindquist I.E."/>
            <person name="Bharti A.K."/>
            <person name="Sundararajan A."/>
            <person name="Cameron C.T."/>
            <person name="Woodward J.E."/>
            <person name="May G.D."/>
            <person name="Brubaker C."/>
            <person name="Broadhvest J."/>
            <person name="Wilkins T.A."/>
        </authorList>
    </citation>
    <scope>NUCLEOTIDE SEQUENCE</scope>
    <source>
        <strain evidence="3">cv. AKA8401</strain>
    </source>
</reference>
<dbReference type="AlphaFoldDB" id="A0A0B0NNA7"/>
<dbReference type="Proteomes" id="UP000032142">
    <property type="component" value="Unassembled WGS sequence"/>
</dbReference>
<gene>
    <name evidence="1" type="ORF">F383_15761</name>
    <name evidence="2" type="ORF">F383_17249</name>
</gene>
<dbReference type="EMBL" id="KN400974">
    <property type="protein sequence ID" value="KHG14147.1"/>
    <property type="molecule type" value="Genomic_DNA"/>
</dbReference>